<gene>
    <name evidence="1" type="ORF">BU25DRAFT_489279</name>
</gene>
<organism evidence="1 2">
    <name type="scientific">Macroventuria anomochaeta</name>
    <dbReference type="NCBI Taxonomy" id="301207"/>
    <lineage>
        <taxon>Eukaryota</taxon>
        <taxon>Fungi</taxon>
        <taxon>Dikarya</taxon>
        <taxon>Ascomycota</taxon>
        <taxon>Pezizomycotina</taxon>
        <taxon>Dothideomycetes</taxon>
        <taxon>Pleosporomycetidae</taxon>
        <taxon>Pleosporales</taxon>
        <taxon>Pleosporineae</taxon>
        <taxon>Didymellaceae</taxon>
        <taxon>Macroventuria</taxon>
    </lineage>
</organism>
<keyword evidence="2" id="KW-1185">Reference proteome</keyword>
<protein>
    <submittedName>
        <fullName evidence="1">MFS gliotoxin efflux transporter glia</fullName>
    </submittedName>
</protein>
<dbReference type="Proteomes" id="UP000799754">
    <property type="component" value="Unassembled WGS sequence"/>
</dbReference>
<proteinExistence type="predicted"/>
<accession>A0ACB6S929</accession>
<sequence length="555" mass="59583">MQETDPPSPDTSSDHQLGEKEVIADGDHGLSPATDEEPKDYASGLKLVLFMLAIGMSTFLVGLELGIISTAIPGITDKFHRVQDIGWYGCATFLVVASVSSMWGKVFKYLNVKVAYLVAIFIVLVGSVVSAAAPNSASVTVGRAIQGWGIAGTLSGSVILINLVSHPKKHPMLIGIWTGIFVIATILGPLVGGAFTSGVSWRWCFWINLPLGAPIIALVVFFIHMPKHAKPAPATWKEILLQLDVPGFVFLLASLVCLALALQQGGQTHAWSSGSTIALLVLWPVFTIIFFVIEFFQGARAIVPLAILKPRLTWSNALFAFFTNAANYQVIFYLPIYFQSVHGMSAIKSGIHLLPFLAFFALGAVASGAIIGKTRYLQPYELLSGILSTAGMALFYTLEVDSSLARYVGPQILFGFGLGFGNQIPMTAVQGLSKPEDMASSSGLILMMQAISGTYFILIAGSLFTNRMLDTLRVSHPTFNVGQVISTGASEIQHVFQGEDLAAVLDAYMVGIKAVFAFSLATCALTVLIALVIPFRRLHDHAAEKKGDVELEPSV</sequence>
<comment type="caution">
    <text evidence="1">The sequence shown here is derived from an EMBL/GenBank/DDBJ whole genome shotgun (WGS) entry which is preliminary data.</text>
</comment>
<dbReference type="EMBL" id="MU006707">
    <property type="protein sequence ID" value="KAF2630543.1"/>
    <property type="molecule type" value="Genomic_DNA"/>
</dbReference>
<evidence type="ECO:0000313" key="1">
    <source>
        <dbReference type="EMBL" id="KAF2630543.1"/>
    </source>
</evidence>
<reference evidence="1" key="1">
    <citation type="journal article" date="2020" name="Stud. Mycol.">
        <title>101 Dothideomycetes genomes: a test case for predicting lifestyles and emergence of pathogens.</title>
        <authorList>
            <person name="Haridas S."/>
            <person name="Albert R."/>
            <person name="Binder M."/>
            <person name="Bloem J."/>
            <person name="Labutti K."/>
            <person name="Salamov A."/>
            <person name="Andreopoulos B."/>
            <person name="Baker S."/>
            <person name="Barry K."/>
            <person name="Bills G."/>
            <person name="Bluhm B."/>
            <person name="Cannon C."/>
            <person name="Castanera R."/>
            <person name="Culley D."/>
            <person name="Daum C."/>
            <person name="Ezra D."/>
            <person name="Gonzalez J."/>
            <person name="Henrissat B."/>
            <person name="Kuo A."/>
            <person name="Liang C."/>
            <person name="Lipzen A."/>
            <person name="Lutzoni F."/>
            <person name="Magnuson J."/>
            <person name="Mondo S."/>
            <person name="Nolan M."/>
            <person name="Ohm R."/>
            <person name="Pangilinan J."/>
            <person name="Park H.-J."/>
            <person name="Ramirez L."/>
            <person name="Alfaro M."/>
            <person name="Sun H."/>
            <person name="Tritt A."/>
            <person name="Yoshinaga Y."/>
            <person name="Zwiers L.-H."/>
            <person name="Turgeon B."/>
            <person name="Goodwin S."/>
            <person name="Spatafora J."/>
            <person name="Crous P."/>
            <person name="Grigoriev I."/>
        </authorList>
    </citation>
    <scope>NUCLEOTIDE SEQUENCE</scope>
    <source>
        <strain evidence="1">CBS 525.71</strain>
    </source>
</reference>
<name>A0ACB6S929_9PLEO</name>
<evidence type="ECO:0000313" key="2">
    <source>
        <dbReference type="Proteomes" id="UP000799754"/>
    </source>
</evidence>